<comment type="caution">
    <text evidence="1">The sequence shown here is derived from an EMBL/GenBank/DDBJ whole genome shotgun (WGS) entry which is preliminary data.</text>
</comment>
<dbReference type="RefSeq" id="WP_283381768.1">
    <property type="nucleotide sequence ID" value="NZ_JASHIE010000006.1"/>
</dbReference>
<protein>
    <submittedName>
        <fullName evidence="1">Uncharacterized protein</fullName>
    </submittedName>
</protein>
<accession>A0ABT6Z1J8</accession>
<gene>
    <name evidence="1" type="ORF">QM481_10785</name>
</gene>
<name>A0ABT6Z1J8_9BACT</name>
<dbReference type="EMBL" id="JASHIE010000006">
    <property type="protein sequence ID" value="MDI9875011.1"/>
    <property type="molecule type" value="Genomic_DNA"/>
</dbReference>
<evidence type="ECO:0000313" key="2">
    <source>
        <dbReference type="Proteomes" id="UP001225761"/>
    </source>
</evidence>
<reference evidence="1 2" key="1">
    <citation type="submission" date="2023-05" db="EMBL/GenBank/DDBJ databases">
        <title>Novel species of genus Flectobacillus isolated from stream in China.</title>
        <authorList>
            <person name="Lu H."/>
        </authorList>
    </citation>
    <scope>NUCLEOTIDE SEQUENCE [LARGE SCALE GENOMIC DNA]</scope>
    <source>
        <strain evidence="1 2">LFS242W</strain>
    </source>
</reference>
<organism evidence="1 2">
    <name type="scientific">Flectobacillus rivi</name>
    <dbReference type="NCBI Taxonomy" id="2984209"/>
    <lineage>
        <taxon>Bacteria</taxon>
        <taxon>Pseudomonadati</taxon>
        <taxon>Bacteroidota</taxon>
        <taxon>Cytophagia</taxon>
        <taxon>Cytophagales</taxon>
        <taxon>Flectobacillaceae</taxon>
        <taxon>Flectobacillus</taxon>
    </lineage>
</organism>
<proteinExistence type="predicted"/>
<evidence type="ECO:0000313" key="1">
    <source>
        <dbReference type="EMBL" id="MDI9875011.1"/>
    </source>
</evidence>
<keyword evidence="2" id="KW-1185">Reference proteome</keyword>
<dbReference type="Proteomes" id="UP001225761">
    <property type="component" value="Unassembled WGS sequence"/>
</dbReference>
<sequence>MKIYPPSTLTDICKELNITTGQGKNLRADVKYLLSCLKVDAHKEKLKSLGFDPDKPALRRKLPYPAIDYIYKNVFQIRTF</sequence>